<keyword evidence="4" id="KW-1185">Reference proteome</keyword>
<sequence>MMKPNYLLILIITATMLVLPACDQPKTGTEKAMDNVDDALDRRPGEKARDATEDAVDKLEDAGKEIKESVKDATN</sequence>
<evidence type="ECO:0008006" key="5">
    <source>
        <dbReference type="Google" id="ProtNLM"/>
    </source>
</evidence>
<reference evidence="3 4" key="1">
    <citation type="submission" date="2016-10" db="EMBL/GenBank/DDBJ databases">
        <authorList>
            <person name="de Groot N.N."/>
        </authorList>
    </citation>
    <scope>NUCLEOTIDE SEQUENCE [LARGE SCALE GENOMIC DNA]</scope>
    <source>
        <strain evidence="3 4">Nm146</strain>
    </source>
</reference>
<organism evidence="3 4">
    <name type="scientific">Nitrosomonas nitrosa</name>
    <dbReference type="NCBI Taxonomy" id="52442"/>
    <lineage>
        <taxon>Bacteria</taxon>
        <taxon>Pseudomonadati</taxon>
        <taxon>Pseudomonadota</taxon>
        <taxon>Betaproteobacteria</taxon>
        <taxon>Nitrosomonadales</taxon>
        <taxon>Nitrosomonadaceae</taxon>
        <taxon>Nitrosomonas</taxon>
    </lineage>
</organism>
<feature type="compositionally biased region" description="Basic and acidic residues" evidence="1">
    <location>
        <begin position="28"/>
        <end position="75"/>
    </location>
</feature>
<evidence type="ECO:0000256" key="2">
    <source>
        <dbReference type="SAM" id="SignalP"/>
    </source>
</evidence>
<evidence type="ECO:0000313" key="4">
    <source>
        <dbReference type="Proteomes" id="UP000199561"/>
    </source>
</evidence>
<gene>
    <name evidence="3" type="ORF">SAMN05421880_11519</name>
</gene>
<accession>A0A1I4QGQ9</accession>
<evidence type="ECO:0000313" key="3">
    <source>
        <dbReference type="EMBL" id="SFM39291.1"/>
    </source>
</evidence>
<keyword evidence="2" id="KW-0732">Signal</keyword>
<proteinExistence type="predicted"/>
<feature type="region of interest" description="Disordered" evidence="1">
    <location>
        <begin position="25"/>
        <end position="75"/>
    </location>
</feature>
<dbReference type="STRING" id="52442.SAMN05421880_11519"/>
<feature type="chain" id="PRO_5011572753" description="YtxH domain-containing protein" evidence="2">
    <location>
        <begin position="24"/>
        <end position="75"/>
    </location>
</feature>
<dbReference type="Proteomes" id="UP000199561">
    <property type="component" value="Unassembled WGS sequence"/>
</dbReference>
<evidence type="ECO:0000256" key="1">
    <source>
        <dbReference type="SAM" id="MobiDB-lite"/>
    </source>
</evidence>
<feature type="signal peptide" evidence="2">
    <location>
        <begin position="1"/>
        <end position="23"/>
    </location>
</feature>
<name>A0A1I4QGQ9_9PROT</name>
<dbReference type="EMBL" id="FOUF01000015">
    <property type="protein sequence ID" value="SFM39291.1"/>
    <property type="molecule type" value="Genomic_DNA"/>
</dbReference>
<protein>
    <recommendedName>
        <fullName evidence="5">YtxH domain-containing protein</fullName>
    </recommendedName>
</protein>
<dbReference type="AlphaFoldDB" id="A0A1I4QGQ9"/>